<name>A0A8H6IRD5_9PEZI</name>
<proteinExistence type="predicted"/>
<feature type="compositionally biased region" description="Basic and acidic residues" evidence="1">
    <location>
        <begin position="25"/>
        <end position="39"/>
    </location>
</feature>
<gene>
    <name evidence="2" type="ORF">CSOJ01_13853</name>
</gene>
<organism evidence="2 3">
    <name type="scientific">Colletotrichum sojae</name>
    <dbReference type="NCBI Taxonomy" id="2175907"/>
    <lineage>
        <taxon>Eukaryota</taxon>
        <taxon>Fungi</taxon>
        <taxon>Dikarya</taxon>
        <taxon>Ascomycota</taxon>
        <taxon>Pezizomycotina</taxon>
        <taxon>Sordariomycetes</taxon>
        <taxon>Hypocreomycetidae</taxon>
        <taxon>Glomerellales</taxon>
        <taxon>Glomerellaceae</taxon>
        <taxon>Colletotrichum</taxon>
        <taxon>Colletotrichum orchidearum species complex</taxon>
    </lineage>
</organism>
<dbReference type="AlphaFoldDB" id="A0A8H6IRD5"/>
<feature type="region of interest" description="Disordered" evidence="1">
    <location>
        <begin position="1"/>
        <end position="39"/>
    </location>
</feature>
<evidence type="ECO:0000313" key="2">
    <source>
        <dbReference type="EMBL" id="KAF6793750.1"/>
    </source>
</evidence>
<protein>
    <submittedName>
        <fullName evidence="2">Uncharacterized protein</fullName>
    </submittedName>
</protein>
<keyword evidence="3" id="KW-1185">Reference proteome</keyword>
<comment type="caution">
    <text evidence="2">The sequence shown here is derived from an EMBL/GenBank/DDBJ whole genome shotgun (WGS) entry which is preliminary data.</text>
</comment>
<evidence type="ECO:0000256" key="1">
    <source>
        <dbReference type="SAM" id="MobiDB-lite"/>
    </source>
</evidence>
<reference evidence="2 3" key="1">
    <citation type="journal article" date="2020" name="Phytopathology">
        <title>Genome Sequence Resources of Colletotrichum truncatum, C. plurivorum, C. musicola, and C. sojae: Four Species Pathogenic to Soybean (Glycine max).</title>
        <authorList>
            <person name="Rogerio F."/>
            <person name="Boufleur T.R."/>
            <person name="Ciampi-Guillardi M."/>
            <person name="Sukno S.A."/>
            <person name="Thon M.R."/>
            <person name="Massola Junior N.S."/>
            <person name="Baroncelli R."/>
        </authorList>
    </citation>
    <scope>NUCLEOTIDE SEQUENCE [LARGE SCALE GENOMIC DNA]</scope>
    <source>
        <strain evidence="2 3">LFN0009</strain>
    </source>
</reference>
<sequence>MLGWFKSTGTTGARRDLVGPWSLGEKTEKSEDGLKWDRADSERERDAMRCNAAREKMRLCTTERRERGVEGLEGLISNGDERRRTDVEGDEVLRMV</sequence>
<dbReference type="EMBL" id="WIGN01000425">
    <property type="protein sequence ID" value="KAF6793750.1"/>
    <property type="molecule type" value="Genomic_DNA"/>
</dbReference>
<evidence type="ECO:0000313" key="3">
    <source>
        <dbReference type="Proteomes" id="UP000652219"/>
    </source>
</evidence>
<accession>A0A8H6IRD5</accession>
<dbReference type="Proteomes" id="UP000652219">
    <property type="component" value="Unassembled WGS sequence"/>
</dbReference>